<protein>
    <submittedName>
        <fullName evidence="2">LAGLIDADG/HNH endonuclease</fullName>
    </submittedName>
</protein>
<dbReference type="PANTHER" id="PTHR36181">
    <property type="entry name" value="INTRON-ENCODED ENDONUCLEASE AI3-RELATED"/>
    <property type="match status" value="1"/>
</dbReference>
<dbReference type="SUPFAM" id="SSF55608">
    <property type="entry name" value="Homing endonucleases"/>
    <property type="match status" value="1"/>
</dbReference>
<accession>A0A088S6W2</accession>
<evidence type="ECO:0000259" key="1">
    <source>
        <dbReference type="Pfam" id="PF00961"/>
    </source>
</evidence>
<dbReference type="EMBL" id="KM382275">
    <property type="protein sequence ID" value="AIO05734.1"/>
    <property type="molecule type" value="Genomic_DNA"/>
</dbReference>
<dbReference type="RefSeq" id="YP_009059684.1">
    <property type="nucleotide sequence ID" value="NC_024944.1"/>
</dbReference>
<dbReference type="Pfam" id="PF00961">
    <property type="entry name" value="LAGLIDADG_1"/>
    <property type="match status" value="1"/>
</dbReference>
<organism evidence="2">
    <name type="scientific">Parasitella parasitica</name>
    <dbReference type="NCBI Taxonomy" id="35722"/>
    <lineage>
        <taxon>Eukaryota</taxon>
        <taxon>Fungi</taxon>
        <taxon>Fungi incertae sedis</taxon>
        <taxon>Mucoromycota</taxon>
        <taxon>Mucoromycotina</taxon>
        <taxon>Mucoromycetes</taxon>
        <taxon>Mucorales</taxon>
        <taxon>Mucorineae</taxon>
        <taxon>Mucoraceae</taxon>
        <taxon>Parasitella</taxon>
    </lineage>
</organism>
<dbReference type="AlphaFoldDB" id="A0A088S6W2"/>
<keyword evidence="2" id="KW-0496">Mitochondrion</keyword>
<dbReference type="GO" id="GO:0004519">
    <property type="term" value="F:endonuclease activity"/>
    <property type="evidence" value="ECO:0007669"/>
    <property type="project" value="UniProtKB-KW"/>
</dbReference>
<sequence length="179" mass="20274">MEKLSLLGILPNVELDLPVINKNPDLNPFWISGFITGEGSFTYFTRGAAPYPLGLGQALSPGGARTRKNSKNETVKDLTLVIEVSQDSKDGYILTSIINYFGVGKVYHEIRGVTKYRLVIKEEIIDKLVPHFINYPLSGNKLLQYNIWIEIVKILIQNPKRNQERDNIINNFIKDLSNL</sequence>
<dbReference type="Gene3D" id="3.10.28.10">
    <property type="entry name" value="Homing endonucleases"/>
    <property type="match status" value="1"/>
</dbReference>
<proteinExistence type="predicted"/>
<keyword evidence="2" id="KW-0378">Hydrolase</keyword>
<keyword evidence="2" id="KW-0255">Endonuclease</keyword>
<reference evidence="2" key="1">
    <citation type="submission" date="2014-08" db="EMBL/GenBank/DDBJ databases">
        <title>Complete mtDNA Sequence of the Mucoralean Fusion Parasite Parasitella parasitica.</title>
        <authorList>
            <person name="Ellenberger S."/>
            <person name="Burmester A."/>
            <person name="Wostemeyer J."/>
        </authorList>
    </citation>
    <scope>NUCLEOTIDE SEQUENCE</scope>
    <source>
        <strain evidence="2">CBS 412.66</strain>
    </source>
</reference>
<geneLocation type="mitochondrion" evidence="2"/>
<name>A0A088S6W2_9FUNG</name>
<feature type="domain" description="Homing endonuclease LAGLIDADG" evidence="1">
    <location>
        <begin position="67"/>
        <end position="152"/>
    </location>
</feature>
<keyword evidence="2" id="KW-0540">Nuclease</keyword>
<dbReference type="InterPro" id="IPR027434">
    <property type="entry name" value="Homing_endonucl"/>
</dbReference>
<dbReference type="InterPro" id="IPR004860">
    <property type="entry name" value="LAGLIDADG_dom"/>
</dbReference>
<gene>
    <name evidence="2" type="primary">orf51</name>
</gene>
<evidence type="ECO:0000313" key="2">
    <source>
        <dbReference type="EMBL" id="AIO05734.1"/>
    </source>
</evidence>
<dbReference type="PANTHER" id="PTHR36181:SF2">
    <property type="entry name" value="INTRON-ENCODED ENDONUCLEASE AI3-RELATED"/>
    <property type="match status" value="1"/>
</dbReference>
<dbReference type="GO" id="GO:0005739">
    <property type="term" value="C:mitochondrion"/>
    <property type="evidence" value="ECO:0007669"/>
    <property type="project" value="UniProtKB-ARBA"/>
</dbReference>
<dbReference type="InterPro" id="IPR051289">
    <property type="entry name" value="LAGLIDADG_Endonuclease"/>
</dbReference>
<dbReference type="GeneID" id="20466185"/>